<keyword evidence="2" id="KW-1185">Reference proteome</keyword>
<dbReference type="Pfam" id="PF11013">
    <property type="entry name" value="DUF2851"/>
    <property type="match status" value="1"/>
</dbReference>
<evidence type="ECO:0000313" key="2">
    <source>
        <dbReference type="Proteomes" id="UP001290861"/>
    </source>
</evidence>
<sequence>MSLSLQTLETVFPRSALYRNGNTADAVHESSLPFGRFPWRERHLQCLWADSRNRPAKLTTSDGEPVTIEHPGHWNLEPGPDFLNAVLLIGQEKRRITGDLEIHIHPNGWKQHGHAHDPNFDQVRFHIVYFQGLEIPGLIQIPLQETLAANPHFSFENIDTAAFPYSIPAGDFPLHGIDPDRKTEFLEAAGEERLLLKAERLALAMQSRDPEQVLWEELMASLGYKNNKAPFRKLAALLPPARLQSLAETPDQAYALLLGLSGLLPKNPDPQWTPASRTFIRSVWDFWWKQADELHERTLNKSDWTLAGIRPANHPVRRLMAAAHYAFNIADFKDNFKKLTPSASNHWNTHISWKTPCKPTALVGQARANAIITNILIPFRAATENSFDLNQLPPEPGNSIIRQTAYTLFGPDHTAKVYKSALARQGLIQIFHDYIITHRLDELKMLFRETQPSMPDQPQGE</sequence>
<dbReference type="InterPro" id="IPR021272">
    <property type="entry name" value="DUF2851"/>
</dbReference>
<reference evidence="1 2" key="1">
    <citation type="journal article" date="2024" name="Appl. Environ. Microbiol.">
        <title>Pontiella agarivorans sp. nov., a novel marine anaerobic bacterium capable of degrading macroalgal polysaccharides and fixing nitrogen.</title>
        <authorList>
            <person name="Liu N."/>
            <person name="Kivenson V."/>
            <person name="Peng X."/>
            <person name="Cui Z."/>
            <person name="Lankiewicz T.S."/>
            <person name="Gosselin K.M."/>
            <person name="English C.J."/>
            <person name="Blair E.M."/>
            <person name="O'Malley M.A."/>
            <person name="Valentine D.L."/>
        </authorList>
    </citation>
    <scope>NUCLEOTIDE SEQUENCE [LARGE SCALE GENOMIC DNA]</scope>
    <source>
        <strain evidence="1 2">NLcol2</strain>
    </source>
</reference>
<comment type="caution">
    <text evidence="1">The sequence shown here is derived from an EMBL/GenBank/DDBJ whole genome shotgun (WGS) entry which is preliminary data.</text>
</comment>
<dbReference type="EMBL" id="JARVCO010000004">
    <property type="protein sequence ID" value="MDZ8117765.1"/>
    <property type="molecule type" value="Genomic_DNA"/>
</dbReference>
<dbReference type="RefSeq" id="WP_322607568.1">
    <property type="nucleotide sequence ID" value="NZ_JARVCO010000004.1"/>
</dbReference>
<accession>A0ABU5MUD2</accession>
<organism evidence="1 2">
    <name type="scientific">Pontiella agarivorans</name>
    <dbReference type="NCBI Taxonomy" id="3038953"/>
    <lineage>
        <taxon>Bacteria</taxon>
        <taxon>Pseudomonadati</taxon>
        <taxon>Kiritimatiellota</taxon>
        <taxon>Kiritimatiellia</taxon>
        <taxon>Kiritimatiellales</taxon>
        <taxon>Pontiellaceae</taxon>
        <taxon>Pontiella</taxon>
    </lineage>
</organism>
<gene>
    <name evidence="1" type="ORF">P9H32_03935</name>
</gene>
<proteinExistence type="predicted"/>
<evidence type="ECO:0000313" key="1">
    <source>
        <dbReference type="EMBL" id="MDZ8117765.1"/>
    </source>
</evidence>
<name>A0ABU5MUD2_9BACT</name>
<dbReference type="Proteomes" id="UP001290861">
    <property type="component" value="Unassembled WGS sequence"/>
</dbReference>
<protein>
    <submittedName>
        <fullName evidence="1">DUF2851 family protein</fullName>
    </submittedName>
</protein>